<dbReference type="STRING" id="1255043.TVNIR_2125"/>
<dbReference type="OrthoDB" id="1523598at2"/>
<dbReference type="SUPFAM" id="SSF47090">
    <property type="entry name" value="PGBD-like"/>
    <property type="match status" value="1"/>
</dbReference>
<accession>L0DXT5</accession>
<dbReference type="Gene3D" id="1.10.101.10">
    <property type="entry name" value="PGBD-like superfamily/PGBD"/>
    <property type="match status" value="1"/>
</dbReference>
<dbReference type="Pfam" id="PF11860">
    <property type="entry name" value="Muramidase"/>
    <property type="match status" value="1"/>
</dbReference>
<dbReference type="KEGG" id="tni:TVNIR_2125"/>
<proteinExistence type="predicted"/>
<dbReference type="HOGENOM" id="CLU_053346_0_0_6"/>
<dbReference type="AlphaFoldDB" id="L0DXT5"/>
<reference evidence="2" key="1">
    <citation type="submission" date="2015-12" db="EMBL/GenBank/DDBJ databases">
        <authorList>
            <person name="Tikhonova T.V."/>
            <person name="Pavlov A.R."/>
            <person name="Beletsky A.V."/>
            <person name="Mardanov A.V."/>
            <person name="Sorokin D.Y."/>
            <person name="Ravin N.V."/>
            <person name="Popov V.O."/>
        </authorList>
    </citation>
    <scope>NUCLEOTIDE SEQUENCE</scope>
    <source>
        <strain evidence="2">DSM 14787</strain>
    </source>
</reference>
<dbReference type="eggNOG" id="COG3409">
    <property type="taxonomic scope" value="Bacteria"/>
</dbReference>
<dbReference type="InterPro" id="IPR024408">
    <property type="entry name" value="Muramidase"/>
</dbReference>
<evidence type="ECO:0000313" key="3">
    <source>
        <dbReference type="Proteomes" id="UP000010809"/>
    </source>
</evidence>
<dbReference type="InterPro" id="IPR036365">
    <property type="entry name" value="PGBD-like_sf"/>
</dbReference>
<dbReference type="PATRIC" id="fig|1255043.3.peg.2145"/>
<gene>
    <name evidence="2" type="ordered locus">TVNIR_2125</name>
</gene>
<keyword evidence="3" id="KW-1185">Reference proteome</keyword>
<feature type="domain" description="N-acetylmuramidase" evidence="1">
    <location>
        <begin position="232"/>
        <end position="323"/>
    </location>
</feature>
<evidence type="ECO:0000259" key="1">
    <source>
        <dbReference type="Pfam" id="PF11860"/>
    </source>
</evidence>
<sequence>MTLAELSADPLLQRILTHPDDANSVWQRDLERFLAGDTMLTRRSAGETAIMAVQRLMVFLGYSTAASGGFLVDGDFGRGTNRGVAQFQFEHGLTRKIDRDTLCYPCQWNTAARLITAIPDTTLTVPTLERMATVALERIGAGRVMSGDIEHAIFHLNALHKRRFLNSRAILARYGAYVRAACDALDAEEDIGVRPEWVLAIIRQETAGVIRPRFEQHYLSRLNAAEPDTSLEDLRLRSMSMGLGQIMGENHRAVGAANAEALFSAPVTEQVAFIARFLRPRHEVVRKAAPGDADFRSVARFYNGPAYESHHYHEKLARWFREFRQLIETEGLPEPASPAASLPRFSRGNRPDGMTWFRKSTRVQLLRMTEPFEVETQEGVQRIAPDTVDDWDGGYYVAFPEDGSKPYAIAPAYVRANYEPAAAD</sequence>
<dbReference type="InterPro" id="IPR023346">
    <property type="entry name" value="Lysozyme-like_dom_sf"/>
</dbReference>
<dbReference type="EMBL" id="CP003989">
    <property type="protein sequence ID" value="AGA33785.1"/>
    <property type="molecule type" value="Genomic_DNA"/>
</dbReference>
<organism evidence="2 3">
    <name type="scientific">Thioalkalivibrio nitratireducens (strain DSM 14787 / UNIQEM 213 / ALEN2)</name>
    <dbReference type="NCBI Taxonomy" id="1255043"/>
    <lineage>
        <taxon>Bacteria</taxon>
        <taxon>Pseudomonadati</taxon>
        <taxon>Pseudomonadota</taxon>
        <taxon>Gammaproteobacteria</taxon>
        <taxon>Chromatiales</taxon>
        <taxon>Ectothiorhodospiraceae</taxon>
        <taxon>Thioalkalivibrio</taxon>
    </lineage>
</organism>
<dbReference type="InterPro" id="IPR036366">
    <property type="entry name" value="PGBDSf"/>
</dbReference>
<dbReference type="SUPFAM" id="SSF53955">
    <property type="entry name" value="Lysozyme-like"/>
    <property type="match status" value="1"/>
</dbReference>
<name>L0DXT5_THIND</name>
<dbReference type="Proteomes" id="UP000010809">
    <property type="component" value="Chromosome"/>
</dbReference>
<evidence type="ECO:0000313" key="2">
    <source>
        <dbReference type="EMBL" id="AGA33785.1"/>
    </source>
</evidence>
<dbReference type="RefSeq" id="WP_015258910.1">
    <property type="nucleotide sequence ID" value="NC_019902.2"/>
</dbReference>
<protein>
    <recommendedName>
        <fullName evidence="1">N-acetylmuramidase domain-containing protein</fullName>
    </recommendedName>
</protein>